<evidence type="ECO:0000313" key="3">
    <source>
        <dbReference type="Proteomes" id="UP001229421"/>
    </source>
</evidence>
<evidence type="ECO:0000256" key="1">
    <source>
        <dbReference type="SAM" id="MobiDB-lite"/>
    </source>
</evidence>
<evidence type="ECO:0000313" key="2">
    <source>
        <dbReference type="EMBL" id="KAK1423322.1"/>
    </source>
</evidence>
<feature type="compositionally biased region" description="Low complexity" evidence="1">
    <location>
        <begin position="45"/>
        <end position="54"/>
    </location>
</feature>
<dbReference type="EMBL" id="JAUHHV010000005">
    <property type="protein sequence ID" value="KAK1423322.1"/>
    <property type="molecule type" value="Genomic_DNA"/>
</dbReference>
<organism evidence="2 3">
    <name type="scientific">Tagetes erecta</name>
    <name type="common">African marigold</name>
    <dbReference type="NCBI Taxonomy" id="13708"/>
    <lineage>
        <taxon>Eukaryota</taxon>
        <taxon>Viridiplantae</taxon>
        <taxon>Streptophyta</taxon>
        <taxon>Embryophyta</taxon>
        <taxon>Tracheophyta</taxon>
        <taxon>Spermatophyta</taxon>
        <taxon>Magnoliopsida</taxon>
        <taxon>eudicotyledons</taxon>
        <taxon>Gunneridae</taxon>
        <taxon>Pentapetalae</taxon>
        <taxon>asterids</taxon>
        <taxon>campanulids</taxon>
        <taxon>Asterales</taxon>
        <taxon>Asteraceae</taxon>
        <taxon>Asteroideae</taxon>
        <taxon>Heliantheae alliance</taxon>
        <taxon>Tageteae</taxon>
        <taxon>Tagetes</taxon>
    </lineage>
</organism>
<dbReference type="Proteomes" id="UP001229421">
    <property type="component" value="Unassembled WGS sequence"/>
</dbReference>
<name>A0AAD8KHY2_TARER</name>
<accession>A0AAD8KHY2</accession>
<sequence length="66" mass="7429">MLDETHFVPSNCYYYHSQSLQQFASSVSTTLLWKLRWHPQAAQVSEASVPSSSSRTAMNSRHPSTA</sequence>
<reference evidence="2" key="1">
    <citation type="journal article" date="2023" name="bioRxiv">
        <title>Improved chromosome-level genome assembly for marigold (Tagetes erecta).</title>
        <authorList>
            <person name="Jiang F."/>
            <person name="Yuan L."/>
            <person name="Wang S."/>
            <person name="Wang H."/>
            <person name="Xu D."/>
            <person name="Wang A."/>
            <person name="Fan W."/>
        </authorList>
    </citation>
    <scope>NUCLEOTIDE SEQUENCE</scope>
    <source>
        <strain evidence="2">WSJ</strain>
        <tissue evidence="2">Leaf</tissue>
    </source>
</reference>
<keyword evidence="3" id="KW-1185">Reference proteome</keyword>
<gene>
    <name evidence="2" type="ORF">QVD17_18620</name>
</gene>
<feature type="compositionally biased region" description="Polar residues" evidence="1">
    <location>
        <begin position="55"/>
        <end position="66"/>
    </location>
</feature>
<feature type="region of interest" description="Disordered" evidence="1">
    <location>
        <begin position="45"/>
        <end position="66"/>
    </location>
</feature>
<proteinExistence type="predicted"/>
<dbReference type="AlphaFoldDB" id="A0AAD8KHY2"/>
<protein>
    <submittedName>
        <fullName evidence="2">Uncharacterized protein</fullName>
    </submittedName>
</protein>
<comment type="caution">
    <text evidence="2">The sequence shown here is derived from an EMBL/GenBank/DDBJ whole genome shotgun (WGS) entry which is preliminary data.</text>
</comment>